<reference evidence="1" key="1">
    <citation type="submission" date="2021-02" db="EMBL/GenBank/DDBJ databases">
        <authorList>
            <person name="Nowell W R."/>
        </authorList>
    </citation>
    <scope>NUCLEOTIDE SEQUENCE</scope>
</reference>
<evidence type="ECO:0000313" key="1">
    <source>
        <dbReference type="EMBL" id="CAF4435274.1"/>
    </source>
</evidence>
<proteinExistence type="predicted"/>
<protein>
    <submittedName>
        <fullName evidence="1">Uncharacterized protein</fullName>
    </submittedName>
</protein>
<accession>A0A820RG98</accession>
<gene>
    <name evidence="1" type="ORF">OKA104_LOCUS53310</name>
</gene>
<dbReference type="EMBL" id="CAJOAY010032940">
    <property type="protein sequence ID" value="CAF4435274.1"/>
    <property type="molecule type" value="Genomic_DNA"/>
</dbReference>
<feature type="non-terminal residue" evidence="1">
    <location>
        <position position="50"/>
    </location>
</feature>
<dbReference type="Proteomes" id="UP000663881">
    <property type="component" value="Unassembled WGS sequence"/>
</dbReference>
<evidence type="ECO:0000313" key="2">
    <source>
        <dbReference type="Proteomes" id="UP000663881"/>
    </source>
</evidence>
<organism evidence="1 2">
    <name type="scientific">Adineta steineri</name>
    <dbReference type="NCBI Taxonomy" id="433720"/>
    <lineage>
        <taxon>Eukaryota</taxon>
        <taxon>Metazoa</taxon>
        <taxon>Spiralia</taxon>
        <taxon>Gnathifera</taxon>
        <taxon>Rotifera</taxon>
        <taxon>Eurotatoria</taxon>
        <taxon>Bdelloidea</taxon>
        <taxon>Adinetida</taxon>
        <taxon>Adinetidae</taxon>
        <taxon>Adineta</taxon>
    </lineage>
</organism>
<dbReference type="AlphaFoldDB" id="A0A820RG98"/>
<sequence>MIDPFVNHIEICLNSQYTDVIVSSLRNLSSLLEYSLPSLDKQRITNMYKK</sequence>
<comment type="caution">
    <text evidence="1">The sequence shown here is derived from an EMBL/GenBank/DDBJ whole genome shotgun (WGS) entry which is preliminary data.</text>
</comment>
<name>A0A820RG98_9BILA</name>